<dbReference type="InterPro" id="IPR051795">
    <property type="entry name" value="Glycosyl_Hydrlase_43"/>
</dbReference>
<feature type="active site" description="Proton donor" evidence="4">
    <location>
        <position position="190"/>
    </location>
</feature>
<dbReference type="SUPFAM" id="SSF49899">
    <property type="entry name" value="Concanavalin A-like lectins/glucanases"/>
    <property type="match status" value="1"/>
</dbReference>
<dbReference type="InterPro" id="IPR006710">
    <property type="entry name" value="Glyco_hydro_43"/>
</dbReference>
<dbReference type="GO" id="GO:0005975">
    <property type="term" value="P:carbohydrate metabolic process"/>
    <property type="evidence" value="ECO:0007669"/>
    <property type="project" value="InterPro"/>
</dbReference>
<keyword evidence="2 6" id="KW-0378">Hydrolase</keyword>
<evidence type="ECO:0000256" key="4">
    <source>
        <dbReference type="PIRSR" id="PIRSR606710-1"/>
    </source>
</evidence>
<name>A0A090RXG1_9VIBR</name>
<evidence type="ECO:0000256" key="6">
    <source>
        <dbReference type="RuleBase" id="RU361187"/>
    </source>
</evidence>
<protein>
    <submittedName>
        <fullName evidence="8">Beta-xylosidase</fullName>
        <ecNumber evidence="8">3.2.1.37</ecNumber>
    </submittedName>
</protein>
<evidence type="ECO:0000256" key="2">
    <source>
        <dbReference type="ARBA" id="ARBA00022801"/>
    </source>
</evidence>
<evidence type="ECO:0000313" key="8">
    <source>
        <dbReference type="EMBL" id="GAL18924.1"/>
    </source>
</evidence>
<gene>
    <name evidence="8" type="ORF">JCM19235_2347</name>
</gene>
<dbReference type="Proteomes" id="UP000029228">
    <property type="component" value="Unassembled WGS sequence"/>
</dbReference>
<feature type="site" description="Important for catalytic activity, responsible for pKa modulation of the active site Glu and correct orientation of both the proton donor and substrate" evidence="5">
    <location>
        <position position="131"/>
    </location>
</feature>
<accession>A0A090RXG1</accession>
<reference evidence="8 9" key="1">
    <citation type="submission" date="2014-09" db="EMBL/GenBank/DDBJ databases">
        <title>Vibrio maritimus JCM 19235. (C45) whole genome shotgun sequence.</title>
        <authorList>
            <person name="Sawabe T."/>
            <person name="Meirelles P."/>
            <person name="Nakanishi M."/>
            <person name="Sayaka M."/>
            <person name="Hattori M."/>
            <person name="Ohkuma M."/>
        </authorList>
    </citation>
    <scope>NUCLEOTIDE SEQUENCE [LARGE SCALE GENOMIC DNA]</scope>
    <source>
        <strain evidence="9">JCM19235</strain>
    </source>
</reference>
<dbReference type="Pfam" id="PF04616">
    <property type="entry name" value="Glyco_hydro_43"/>
    <property type="match status" value="1"/>
</dbReference>
<dbReference type="Gene3D" id="2.60.120.200">
    <property type="match status" value="1"/>
</dbReference>
<dbReference type="InterPro" id="IPR041542">
    <property type="entry name" value="GH43_C2"/>
</dbReference>
<dbReference type="PANTHER" id="PTHR42812:SF12">
    <property type="entry name" value="BETA-XYLOSIDASE-RELATED"/>
    <property type="match status" value="1"/>
</dbReference>
<comment type="caution">
    <text evidence="8">The sequence shown here is derived from an EMBL/GenBank/DDBJ whole genome shotgun (WGS) entry which is preliminary data.</text>
</comment>
<sequence length="540" mass="60849">MPMNYIQNPIIPGFNPDPSILRVGADFYIATSTFEWFPGIQLHHSRDLVNWKLIGHGLTSTTQLPLEGVENSGGIYAPSLTYCDGEFWLAYSIVYACRGETWMSTPAYVVKSKDINGPWSEPYPIGSFGFDPSIFHDADGRKHVVHMIWDGRKHVNNFGGIVVQELDPASMELVGKPKKVFSGTHLKGTEGPQVLRKDDWYYLVVAEGGTGYGHAITVARSRSVWGPFDVHPDNPILTAYLDETSLLQRAGHGFFVETQNGEWYLSHLATRPIYPEEYQKHYIGGRFGKGFSVLGRESNLQQIEWRDDWPYVVGGKAPQIRVAAPKLPRHTWSPSPTRVNFDSGPLPTDFQTLRAPLTSDWATFKADLGKLRIVGRHFLNSNFQQSLIARRIQHFNIQAETECTFLPTLPHHMAGLIVYYSSRSYYFLQITANDDGEKQLQLVYADNGSYDEHSDVVSINNDTIYLRVNFDGYRYQFRYSEDTKHWKRIGPALSAVPISDEGADDIFRFTGPMVGMFVSDVSGKGNTPTLGTLSTEKIDD</sequence>
<dbReference type="EMBL" id="BBMR01000003">
    <property type="protein sequence ID" value="GAL18924.1"/>
    <property type="molecule type" value="Genomic_DNA"/>
</dbReference>
<dbReference type="EC" id="3.2.1.37" evidence="8"/>
<dbReference type="InterPro" id="IPR023296">
    <property type="entry name" value="Glyco_hydro_beta-prop_sf"/>
</dbReference>
<proteinExistence type="inferred from homology"/>
<feature type="active site" description="Proton acceptor" evidence="4">
    <location>
        <position position="17"/>
    </location>
</feature>
<dbReference type="GO" id="GO:0009044">
    <property type="term" value="F:xylan 1,4-beta-xylosidase activity"/>
    <property type="evidence" value="ECO:0007669"/>
    <property type="project" value="UniProtKB-EC"/>
</dbReference>
<evidence type="ECO:0000259" key="7">
    <source>
        <dbReference type="Pfam" id="PF17851"/>
    </source>
</evidence>
<dbReference type="Gene3D" id="2.115.10.20">
    <property type="entry name" value="Glycosyl hydrolase domain, family 43"/>
    <property type="match status" value="1"/>
</dbReference>
<keyword evidence="3 6" id="KW-0326">Glycosidase</keyword>
<evidence type="ECO:0000256" key="3">
    <source>
        <dbReference type="ARBA" id="ARBA00023295"/>
    </source>
</evidence>
<evidence type="ECO:0000256" key="5">
    <source>
        <dbReference type="PIRSR" id="PIRSR606710-2"/>
    </source>
</evidence>
<feature type="domain" description="Beta-xylosidase C-terminal Concanavalin A-like" evidence="7">
    <location>
        <begin position="338"/>
        <end position="525"/>
    </location>
</feature>
<evidence type="ECO:0000256" key="1">
    <source>
        <dbReference type="ARBA" id="ARBA00009865"/>
    </source>
</evidence>
<dbReference type="InterPro" id="IPR013320">
    <property type="entry name" value="ConA-like_dom_sf"/>
</dbReference>
<keyword evidence="9" id="KW-1185">Reference proteome</keyword>
<dbReference type="SUPFAM" id="SSF75005">
    <property type="entry name" value="Arabinanase/levansucrase/invertase"/>
    <property type="match status" value="1"/>
</dbReference>
<dbReference type="Pfam" id="PF17851">
    <property type="entry name" value="GH43_C2"/>
    <property type="match status" value="1"/>
</dbReference>
<organism evidence="8 9">
    <name type="scientific">Vibrio maritimus</name>
    <dbReference type="NCBI Taxonomy" id="990268"/>
    <lineage>
        <taxon>Bacteria</taxon>
        <taxon>Pseudomonadati</taxon>
        <taxon>Pseudomonadota</taxon>
        <taxon>Gammaproteobacteria</taxon>
        <taxon>Vibrionales</taxon>
        <taxon>Vibrionaceae</taxon>
        <taxon>Vibrio</taxon>
    </lineage>
</organism>
<dbReference type="PANTHER" id="PTHR42812">
    <property type="entry name" value="BETA-XYLOSIDASE"/>
    <property type="match status" value="1"/>
</dbReference>
<comment type="similarity">
    <text evidence="1 6">Belongs to the glycosyl hydrolase 43 family.</text>
</comment>
<dbReference type="AlphaFoldDB" id="A0A090RXG1"/>
<dbReference type="CDD" id="cd09000">
    <property type="entry name" value="GH43_SXA-like"/>
    <property type="match status" value="1"/>
</dbReference>
<dbReference type="STRING" id="990268.JCM19235_2347"/>
<evidence type="ECO:0000313" key="9">
    <source>
        <dbReference type="Proteomes" id="UP000029228"/>
    </source>
</evidence>